<dbReference type="AlphaFoldDB" id="A0A0V1HUR6"/>
<dbReference type="OrthoDB" id="5927298at2759"/>
<feature type="compositionally biased region" description="Basic and acidic residues" evidence="1">
    <location>
        <begin position="61"/>
        <end position="76"/>
    </location>
</feature>
<organism evidence="2 3">
    <name type="scientific">Trichinella zimbabwensis</name>
    <dbReference type="NCBI Taxonomy" id="268475"/>
    <lineage>
        <taxon>Eukaryota</taxon>
        <taxon>Metazoa</taxon>
        <taxon>Ecdysozoa</taxon>
        <taxon>Nematoda</taxon>
        <taxon>Enoplea</taxon>
        <taxon>Dorylaimia</taxon>
        <taxon>Trichinellida</taxon>
        <taxon>Trichinellidae</taxon>
        <taxon>Trichinella</taxon>
    </lineage>
</organism>
<evidence type="ECO:0000313" key="3">
    <source>
        <dbReference type="Proteomes" id="UP000055024"/>
    </source>
</evidence>
<feature type="region of interest" description="Disordered" evidence="1">
    <location>
        <begin position="61"/>
        <end position="133"/>
    </location>
</feature>
<gene>
    <name evidence="2" type="ORF">T11_1753</name>
</gene>
<evidence type="ECO:0000313" key="2">
    <source>
        <dbReference type="EMBL" id="KRZ13927.1"/>
    </source>
</evidence>
<feature type="compositionally biased region" description="Polar residues" evidence="1">
    <location>
        <begin position="96"/>
        <end position="113"/>
    </location>
</feature>
<reference evidence="2 3" key="1">
    <citation type="submission" date="2015-01" db="EMBL/GenBank/DDBJ databases">
        <title>Evolution of Trichinella species and genotypes.</title>
        <authorList>
            <person name="Korhonen P.K."/>
            <person name="Edoardo P."/>
            <person name="Giuseppe L.R."/>
            <person name="Gasser R.B."/>
        </authorList>
    </citation>
    <scope>NUCLEOTIDE SEQUENCE [LARGE SCALE GENOMIC DNA]</scope>
    <source>
        <strain evidence="2">ISS1029</strain>
    </source>
</reference>
<sequence>MIILLFHVGSSFILWLREFKLCQHVAVLMFYMRTSSEDLYSSENNFQNIMLHTIVNVTAEQDHSAEKKESQEDKAGEQTVTAEIIPGENAAVVTTPREQSATASQSPDTASVGQQRSSTRQRRPPQWLKDYEC</sequence>
<accession>A0A0V1HUR6</accession>
<evidence type="ECO:0000256" key="1">
    <source>
        <dbReference type="SAM" id="MobiDB-lite"/>
    </source>
</evidence>
<protein>
    <submittedName>
        <fullName evidence="2">Uncharacterized protein</fullName>
    </submittedName>
</protein>
<dbReference type="EMBL" id="JYDP01000028">
    <property type="protein sequence ID" value="KRZ13927.1"/>
    <property type="molecule type" value="Genomic_DNA"/>
</dbReference>
<comment type="caution">
    <text evidence="2">The sequence shown here is derived from an EMBL/GenBank/DDBJ whole genome shotgun (WGS) entry which is preliminary data.</text>
</comment>
<keyword evidence="3" id="KW-1185">Reference proteome</keyword>
<dbReference type="Proteomes" id="UP000055024">
    <property type="component" value="Unassembled WGS sequence"/>
</dbReference>
<name>A0A0V1HUR6_9BILA</name>
<proteinExistence type="predicted"/>